<accession>A0ABV9F5Y0</accession>
<proteinExistence type="predicted"/>
<evidence type="ECO:0000313" key="2">
    <source>
        <dbReference type="EMBL" id="MFC4595644.1"/>
    </source>
</evidence>
<sequence>MEKIMGEFSNVEDRLEIAALNQRYALHVDFHEIEEWVSLFTPDAVFDESEFDNPVMNGHDEIRAYGNHLTEIVRHVLHHMTTHHISDMTATSARGRAFGLIEAVLNDGTHARTHVVYEDRYEKIEGTWLMAERILRKTIEPEVIARSAQA</sequence>
<reference evidence="3" key="1">
    <citation type="journal article" date="2019" name="Int. J. Syst. Evol. Microbiol.">
        <title>The Global Catalogue of Microorganisms (GCM) 10K type strain sequencing project: providing services to taxonomists for standard genome sequencing and annotation.</title>
        <authorList>
            <consortium name="The Broad Institute Genomics Platform"/>
            <consortium name="The Broad Institute Genome Sequencing Center for Infectious Disease"/>
            <person name="Wu L."/>
            <person name="Ma J."/>
        </authorList>
    </citation>
    <scope>NUCLEOTIDE SEQUENCE [LARGE SCALE GENOMIC DNA]</scope>
    <source>
        <strain evidence="3">NBRC 103632</strain>
    </source>
</reference>
<gene>
    <name evidence="2" type="ORF">ACFO3E_15875</name>
</gene>
<organism evidence="2 3">
    <name type="scientific">Sphingobium tyrosinilyticum</name>
    <dbReference type="NCBI Taxonomy" id="2715436"/>
    <lineage>
        <taxon>Bacteria</taxon>
        <taxon>Pseudomonadati</taxon>
        <taxon>Pseudomonadota</taxon>
        <taxon>Alphaproteobacteria</taxon>
        <taxon>Sphingomonadales</taxon>
        <taxon>Sphingomonadaceae</taxon>
        <taxon>Sphingobium</taxon>
    </lineage>
</organism>
<dbReference type="Pfam" id="PF13577">
    <property type="entry name" value="SnoaL_4"/>
    <property type="match status" value="1"/>
</dbReference>
<keyword evidence="3" id="KW-1185">Reference proteome</keyword>
<evidence type="ECO:0000259" key="1">
    <source>
        <dbReference type="Pfam" id="PF13577"/>
    </source>
</evidence>
<evidence type="ECO:0000313" key="3">
    <source>
        <dbReference type="Proteomes" id="UP001595957"/>
    </source>
</evidence>
<dbReference type="Gene3D" id="3.10.450.50">
    <property type="match status" value="1"/>
</dbReference>
<dbReference type="SUPFAM" id="SSF54427">
    <property type="entry name" value="NTF2-like"/>
    <property type="match status" value="1"/>
</dbReference>
<dbReference type="EMBL" id="JBHSFZ010000056">
    <property type="protein sequence ID" value="MFC4595644.1"/>
    <property type="molecule type" value="Genomic_DNA"/>
</dbReference>
<dbReference type="Proteomes" id="UP001595957">
    <property type="component" value="Unassembled WGS sequence"/>
</dbReference>
<dbReference type="CDD" id="cd00531">
    <property type="entry name" value="NTF2_like"/>
    <property type="match status" value="1"/>
</dbReference>
<protein>
    <submittedName>
        <fullName evidence="2">Nuclear transport factor 2 family protein</fullName>
    </submittedName>
</protein>
<comment type="caution">
    <text evidence="2">The sequence shown here is derived from an EMBL/GenBank/DDBJ whole genome shotgun (WGS) entry which is preliminary data.</text>
</comment>
<name>A0ABV9F5Y0_9SPHN</name>
<feature type="domain" description="SnoaL-like" evidence="1">
    <location>
        <begin position="11"/>
        <end position="133"/>
    </location>
</feature>
<dbReference type="InterPro" id="IPR032710">
    <property type="entry name" value="NTF2-like_dom_sf"/>
</dbReference>
<dbReference type="InterPro" id="IPR037401">
    <property type="entry name" value="SnoaL-like"/>
</dbReference>